<name>A0ABY8RF84_9FLAO</name>
<dbReference type="Proteomes" id="UP001241656">
    <property type="component" value="Chromosome"/>
</dbReference>
<keyword evidence="3" id="KW-1185">Reference proteome</keyword>
<accession>A0ABY8RF84</accession>
<dbReference type="RefSeq" id="WP_282905753.1">
    <property type="nucleotide sequence ID" value="NZ_CP124855.1"/>
</dbReference>
<gene>
    <name evidence="2" type="ORF">QGN23_04065</name>
</gene>
<evidence type="ECO:0000313" key="3">
    <source>
        <dbReference type="Proteomes" id="UP001241656"/>
    </source>
</evidence>
<evidence type="ECO:0000256" key="1">
    <source>
        <dbReference type="SAM" id="Phobius"/>
    </source>
</evidence>
<evidence type="ECO:0008006" key="4">
    <source>
        <dbReference type="Google" id="ProtNLM"/>
    </source>
</evidence>
<keyword evidence="1" id="KW-0472">Membrane</keyword>
<sequence length="872" mass="101549">MKSRVKKQIQQKLEKKFIFSFIIIFMLFGISNSFYSQKITINITSENDFNVEDVNLQLLKDNKLIDFRKTNKGGSCFFNISVPGKYSLKISSFFFKTKFVSINTEEANRFDITLEAQLTEIEKVEIKARPNIVFERKDTISYNLKAIVDGSERNAEDIIKKLPGLEINEFGKVTYQGDIVGNILIDGNEFFGKNHTLATKNISADMLAGVDLWRNYTTINGNSSTALNLKLKEEYRSRITGNAEGNYGSNDAYLFHANLFNFNNKGNFSFISDFNNIAKDPISYSDFSEMNYNEAVDFKNASTFNEMPSFLNNDGLAKNKNNSFGALQYSKSSKSFQITSFAIVNLTKLQKFNSTNKMFFNGDFQNFNVSEKKSENNHGFLGALQLKLKQKLSNGFLYYDFKMNPSSDTFENDIDRQYYNSNILYAIDNKIRKENISNLISLNKRVFNSDLILSFNQILQSENRKLDIMSNDDLFFTNDKFIKQDYNLKSKKYSFNADFKNKNNFLNFEYQSEFSSEWSNSSLNEKNSNSFQNNDLQYLVYSNNFVVNKKIFNVDLTYNVGSNFVNFNKSDNHFLSHNFKIIYNPIARISTSYKLEYNSKYSYVHPDQLFTIPFYSKNLSFYQNLSIEDDSLFRTENYKFTWSRFNLQKGNYFLFLLIYNRDHPNITTNMVNVNSFYRTEGIFGANKERLFLHVSDERKVFKFATLKSKFSNSSSMNNNQIEGFNNRSSFKSYEISQVLSSNFKNFLFQFDLGYSFKENIFEQSFYDSYSTQQNKKFYFAISGNIKKNFIYNLKGDYLVQNSQTNVLRNFLLGGSLSFKPINSKIEYNILYDNLLNMKSFKYINSYNSELAFEESVISALPGYIVGGLKYYF</sequence>
<dbReference type="EMBL" id="CP124855">
    <property type="protein sequence ID" value="WHF52461.1"/>
    <property type="molecule type" value="Genomic_DNA"/>
</dbReference>
<keyword evidence="1" id="KW-0812">Transmembrane</keyword>
<protein>
    <recommendedName>
        <fullName evidence="4">Outer membrane protein beta-barrel domain-containing protein</fullName>
    </recommendedName>
</protein>
<reference evidence="2 3" key="1">
    <citation type="submission" date="2023-05" db="EMBL/GenBank/DDBJ databases">
        <title>Genomic insight into Chryseobacterium sp. wdc7 isolated forest soil (Gotjawal).</title>
        <authorList>
            <person name="Park S.-J."/>
        </authorList>
    </citation>
    <scope>NUCLEOTIDE SEQUENCE [LARGE SCALE GENOMIC DNA]</scope>
    <source>
        <strain evidence="3">wdc7</strain>
    </source>
</reference>
<feature type="transmembrane region" description="Helical" evidence="1">
    <location>
        <begin position="16"/>
        <end position="35"/>
    </location>
</feature>
<proteinExistence type="predicted"/>
<organism evidence="2 3">
    <name type="scientific">Chryseobacterium gotjawalense</name>
    <dbReference type="NCBI Taxonomy" id="3042315"/>
    <lineage>
        <taxon>Bacteria</taxon>
        <taxon>Pseudomonadati</taxon>
        <taxon>Bacteroidota</taxon>
        <taxon>Flavobacteriia</taxon>
        <taxon>Flavobacteriales</taxon>
        <taxon>Weeksellaceae</taxon>
        <taxon>Chryseobacterium group</taxon>
        <taxon>Chryseobacterium</taxon>
    </lineage>
</organism>
<evidence type="ECO:0000313" key="2">
    <source>
        <dbReference type="EMBL" id="WHF52461.1"/>
    </source>
</evidence>
<keyword evidence="1" id="KW-1133">Transmembrane helix</keyword>